<accession>Q1PJI8</accession>
<dbReference type="InterPro" id="IPR007813">
    <property type="entry name" value="PilN"/>
</dbReference>
<gene>
    <name evidence="2" type="ORF">HOT0M-10G7_0031</name>
</gene>
<keyword evidence="1" id="KW-1133">Transmembrane helix</keyword>
<evidence type="ECO:0000256" key="1">
    <source>
        <dbReference type="SAM" id="Phobius"/>
    </source>
</evidence>
<sequence>MVKGNFKEIDLLRKRREINNLASPYFVDTYKYVKKGILSGLVLIVVSLILGIPFIFRTKFLENQKFKLKPFIDEYDTLVKKIDQESKQLKKIAKFNRELKNSILNISSSSALFKEISLIIPKDIQLLEFNSNGNSLFMKAKVSNEKYLGALNSFLLNLDNSEFIEFDDIDLKEIKSQNSNTKSKEYLFEIKTKISNDYSQLNKNYLIKLGSYGLYNRLNLLNNIETSSD</sequence>
<feature type="transmembrane region" description="Helical" evidence="1">
    <location>
        <begin position="36"/>
        <end position="56"/>
    </location>
</feature>
<dbReference type="Pfam" id="PF05137">
    <property type="entry name" value="PilN"/>
    <property type="match status" value="1"/>
</dbReference>
<name>Q1PJI8_PROMR</name>
<organism evidence="2">
    <name type="scientific">uncultured Prochlorococcus marinus clone HOT0M-10G7</name>
    <dbReference type="NCBI Taxonomy" id="379385"/>
    <lineage>
        <taxon>Bacteria</taxon>
        <taxon>Bacillati</taxon>
        <taxon>Cyanobacteriota</taxon>
        <taxon>Cyanophyceae</taxon>
        <taxon>Synechococcales</taxon>
        <taxon>Prochlorococcaceae</taxon>
        <taxon>Prochlorococcus</taxon>
    </lineage>
</organism>
<reference evidence="2" key="1">
    <citation type="journal article" date="2006" name="Science">
        <title>Genomic islands and the ecology and evolution of Prochlorococcus.</title>
        <authorList>
            <person name="Coleman M.L."/>
            <person name="Sullivan M.B."/>
            <person name="Martiny A.C."/>
            <person name="Steglich C."/>
            <person name="Barry K."/>
            <person name="Delong E.F."/>
            <person name="Chisholm S.W."/>
        </authorList>
    </citation>
    <scope>NUCLEOTIDE SEQUENCE</scope>
</reference>
<keyword evidence="1" id="KW-0472">Membrane</keyword>
<evidence type="ECO:0000313" key="2">
    <source>
        <dbReference type="EMBL" id="ABE11377.1"/>
    </source>
</evidence>
<dbReference type="EMBL" id="DQ366733">
    <property type="protein sequence ID" value="ABE11377.1"/>
    <property type="molecule type" value="Genomic_DNA"/>
</dbReference>
<keyword evidence="1" id="KW-0812">Transmembrane</keyword>
<dbReference type="AlphaFoldDB" id="Q1PJI8"/>
<protein>
    <submittedName>
        <fullName evidence="2">Uncharacterized protein</fullName>
    </submittedName>
</protein>
<proteinExistence type="predicted"/>
<reference evidence="2" key="2">
    <citation type="submission" date="2006-04" db="EMBL/GenBank/DDBJ databases">
        <title>Sequencing of the draft fosmids and assembly of Prochlorococcus marinus environmental genome fragment.</title>
        <authorList>
            <consortium name="US DOE Joint Genome Institute (JGI)"/>
            <person name="Copeland A."/>
            <person name="Lucas S."/>
            <person name="Lapidus A."/>
            <person name="Barry K."/>
            <person name="Detter J.C."/>
            <person name="Glavina T."/>
            <person name="Hammon N."/>
            <person name="Israni S."/>
            <person name="Richardson P."/>
        </authorList>
    </citation>
    <scope>NUCLEOTIDE SEQUENCE</scope>
</reference>